<keyword evidence="3" id="KW-0812">Transmembrane</keyword>
<evidence type="ECO:0000256" key="2">
    <source>
        <dbReference type="SAM" id="MobiDB-lite"/>
    </source>
</evidence>
<evidence type="ECO:0000313" key="6">
    <source>
        <dbReference type="Proteomes" id="UP001164557"/>
    </source>
</evidence>
<keyword evidence="6" id="KW-1185">Reference proteome</keyword>
<evidence type="ECO:0000256" key="3">
    <source>
        <dbReference type="SAM" id="Phobius"/>
    </source>
</evidence>
<feature type="region of interest" description="Disordered" evidence="2">
    <location>
        <begin position="1"/>
        <end position="23"/>
    </location>
</feature>
<proteinExistence type="predicted"/>
<keyword evidence="1" id="KW-0677">Repeat</keyword>
<reference evidence="5" key="1">
    <citation type="submission" date="2021-09" db="EMBL/GenBank/DDBJ databases">
        <title>Lactobacillus species from Apis mellifera, Switzerland.</title>
        <authorList>
            <person name="Pfister J."/>
            <person name="Brown A."/>
            <person name="Neumann P."/>
            <person name="Collaud A."/>
            <person name="Retschnig G."/>
            <person name="Perreten V."/>
        </authorList>
    </citation>
    <scope>NUCLEOTIDE SEQUENCE</scope>
    <source>
        <strain evidence="5">IBH002</strain>
    </source>
</reference>
<dbReference type="InterPro" id="IPR001611">
    <property type="entry name" value="Leu-rich_rpt"/>
</dbReference>
<keyword evidence="3" id="KW-1133">Transmembrane helix</keyword>
<accession>A0AA47B3M4</accession>
<evidence type="ECO:0000313" key="5">
    <source>
        <dbReference type="EMBL" id="UZX29526.1"/>
    </source>
</evidence>
<dbReference type="Pfam" id="PF06458">
    <property type="entry name" value="MucBP"/>
    <property type="match status" value="3"/>
</dbReference>
<protein>
    <submittedName>
        <fullName evidence="5">MucBP domain-containing protein</fullName>
    </submittedName>
</protein>
<dbReference type="PROSITE" id="PS51450">
    <property type="entry name" value="LRR"/>
    <property type="match status" value="1"/>
</dbReference>
<name>A0AA47B3M4_9LACO</name>
<dbReference type="InterPro" id="IPR009459">
    <property type="entry name" value="MucBP_dom"/>
</dbReference>
<dbReference type="Gene3D" id="3.80.10.10">
    <property type="entry name" value="Ribonuclease Inhibitor"/>
    <property type="match status" value="1"/>
</dbReference>
<dbReference type="SUPFAM" id="SSF52058">
    <property type="entry name" value="L domain-like"/>
    <property type="match status" value="1"/>
</dbReference>
<evidence type="ECO:0000256" key="1">
    <source>
        <dbReference type="ARBA" id="ARBA00022737"/>
    </source>
</evidence>
<evidence type="ECO:0000259" key="4">
    <source>
        <dbReference type="Pfam" id="PF06458"/>
    </source>
</evidence>
<feature type="domain" description="MucBP" evidence="4">
    <location>
        <begin position="393"/>
        <end position="463"/>
    </location>
</feature>
<feature type="domain" description="MucBP" evidence="4">
    <location>
        <begin position="470"/>
        <end position="542"/>
    </location>
</feature>
<dbReference type="Gene3D" id="3.10.20.320">
    <property type="entry name" value="Putative peptidoglycan bound protein (lpxtg motif)"/>
    <property type="match status" value="3"/>
</dbReference>
<keyword evidence="3" id="KW-0472">Membrane</keyword>
<dbReference type="RefSeq" id="WP_046327729.1">
    <property type="nucleotide sequence ID" value="NZ_CP084389.1"/>
</dbReference>
<feature type="compositionally biased region" description="Basic and acidic residues" evidence="2">
    <location>
        <begin position="13"/>
        <end position="23"/>
    </location>
</feature>
<dbReference type="AlphaFoldDB" id="A0AA47B3M4"/>
<feature type="compositionally biased region" description="Polar residues" evidence="2">
    <location>
        <begin position="1"/>
        <end position="12"/>
    </location>
</feature>
<feature type="transmembrane region" description="Helical" evidence="3">
    <location>
        <begin position="593"/>
        <end position="616"/>
    </location>
</feature>
<organism evidence="5 6">
    <name type="scientific">Lactobacillus helsingborgensis</name>
    <dbReference type="NCBI Taxonomy" id="1218494"/>
    <lineage>
        <taxon>Bacteria</taxon>
        <taxon>Bacillati</taxon>
        <taxon>Bacillota</taxon>
        <taxon>Bacilli</taxon>
        <taxon>Lactobacillales</taxon>
        <taxon>Lactobacillaceae</taxon>
        <taxon>Lactobacillus</taxon>
    </lineage>
</organism>
<dbReference type="Proteomes" id="UP001164557">
    <property type="component" value="Chromosome"/>
</dbReference>
<dbReference type="InterPro" id="IPR032675">
    <property type="entry name" value="LRR_dom_sf"/>
</dbReference>
<feature type="domain" description="MucBP" evidence="4">
    <location>
        <begin position="314"/>
        <end position="385"/>
    </location>
</feature>
<gene>
    <name evidence="5" type="ORF">LDX53_08125</name>
</gene>
<sequence>MTTKNQNSASSEKASEPELKTKNYDFDIGPNTISNWMPDRALQKIVAANLGRELDQVTKEDLANLTEINLIAASETTIVQGRKQYVISPSEYQSRLKLKSLAGLEYATNLVKLNLAPDRQLNHEWLHRTFSRSSLIDISALQNLTKLARVDLEMCSIADISALANKPQLMQLNLSYNAISDFSPLKANKQLLASGSIELKKQIIIAEPVHITSGTFSYTSGPYQLLDLNGASMPIKIETGKHIGARCNIKQYCSNWDEHVGQVNGKQTVTWDLTSLKPDSNAAMTIKFNSNSATQKPLISGWYIIPFRIVSGQPITFHFKDDADNTIACEQKLYGDINNSCTAPVPTFNGYSIEAKLVNGVKTPLNQGSLTTTITAQPQDIFLLYNRNKAADITVHYQDENGETIAPATTISGVFSEQKIVKPQEISGYTPSRYQIDHNGISHHPGSVAILLNNQSQEITFYYNRQKVSNVIVHYQDIEGQKVASDEILSGYVNDQQMVHTLKLPGYTIQSKNLNGLSTKSELNATAITLKEKPQKLTYIYTKDIIGDKKVANNKPLPKYKNRSYHHITNKIKTLNNREKKVQQSHTKIKNKWQFLLLILGLSSLFSILGLTLIYYNRKNRK</sequence>
<dbReference type="EMBL" id="CP084389">
    <property type="protein sequence ID" value="UZX29526.1"/>
    <property type="molecule type" value="Genomic_DNA"/>
</dbReference>